<dbReference type="eggNOG" id="COG1513">
    <property type="taxonomic scope" value="Bacteria"/>
</dbReference>
<reference evidence="5 6" key="1">
    <citation type="journal article" date="2012" name="J. Bacteriol.">
        <title>Complete Genome Sequence of Mycobacterium vaccae Type Strain ATCC 25954.</title>
        <authorList>
            <person name="Ho Y.S."/>
            <person name="Adroub S.A."/>
            <person name="Abadi M."/>
            <person name="Al Alwan B."/>
            <person name="Alkhateeb R."/>
            <person name="Gao G."/>
            <person name="Ragab A."/>
            <person name="Ali S."/>
            <person name="van Soolingen D."/>
            <person name="Bitter W."/>
            <person name="Pain A."/>
            <person name="Abdallah A.M."/>
        </authorList>
    </citation>
    <scope>NUCLEOTIDE SEQUENCE [LARGE SCALE GENOMIC DNA]</scope>
    <source>
        <strain evidence="5 6">ATCC 25954</strain>
    </source>
</reference>
<feature type="active site" evidence="3">
    <location>
        <position position="147"/>
    </location>
</feature>
<dbReference type="PANTHER" id="PTHR34186:SF2">
    <property type="entry name" value="CYANATE HYDRATASE"/>
    <property type="match status" value="1"/>
</dbReference>
<sequence>MSASLLRCLSRVKPADPCAKRRIACAFGLTLAGSDAFGWMLVRSFPDEMRYDVAYHPALRERAAYEVDAQRIAKGRSWAELAELIGRPPVWTVAALLGSHPMPRDEAEKIGAALGLSDEVVTALQRQPYRTGPGDVAADPTIYRFHELLHVYGPAFKALIHEQFGDGIMSAINCSVSLTKREHPDGDRVVVTIDGKFLPYQWSTETS</sequence>
<organism evidence="5 6">
    <name type="scientific">Mycolicibacterium vaccae ATCC 25954</name>
    <dbReference type="NCBI Taxonomy" id="1194972"/>
    <lineage>
        <taxon>Bacteria</taxon>
        <taxon>Bacillati</taxon>
        <taxon>Actinomycetota</taxon>
        <taxon>Actinomycetes</taxon>
        <taxon>Mycobacteriales</taxon>
        <taxon>Mycobacteriaceae</taxon>
        <taxon>Mycolicibacterium</taxon>
    </lineage>
</organism>
<evidence type="ECO:0000256" key="2">
    <source>
        <dbReference type="ARBA" id="ARBA00023239"/>
    </source>
</evidence>
<comment type="catalytic activity">
    <reaction evidence="3">
        <text>cyanate + hydrogencarbonate + 3 H(+) = NH4(+) + 2 CO2</text>
        <dbReference type="Rhea" id="RHEA:11120"/>
        <dbReference type="ChEBI" id="CHEBI:15378"/>
        <dbReference type="ChEBI" id="CHEBI:16526"/>
        <dbReference type="ChEBI" id="CHEBI:17544"/>
        <dbReference type="ChEBI" id="CHEBI:28938"/>
        <dbReference type="ChEBI" id="CHEBI:29195"/>
        <dbReference type="EC" id="4.2.1.104"/>
    </reaction>
</comment>
<proteinExistence type="inferred from homology"/>
<dbReference type="GO" id="GO:0003677">
    <property type="term" value="F:DNA binding"/>
    <property type="evidence" value="ECO:0007669"/>
    <property type="project" value="InterPro"/>
</dbReference>
<dbReference type="NCBIfam" id="NF002773">
    <property type="entry name" value="PRK02866.1"/>
    <property type="match status" value="1"/>
</dbReference>
<dbReference type="HAMAP" id="MF_00535">
    <property type="entry name" value="Cyanate_hydrat"/>
    <property type="match status" value="1"/>
</dbReference>
<dbReference type="NCBIfam" id="TIGR00673">
    <property type="entry name" value="cynS"/>
    <property type="match status" value="1"/>
</dbReference>
<dbReference type="InterPro" id="IPR036581">
    <property type="entry name" value="Cyanate_lyase_C_sf"/>
</dbReference>
<name>K0UK16_MYCVA</name>
<feature type="active site" evidence="3">
    <location>
        <position position="170"/>
    </location>
</feature>
<evidence type="ECO:0000313" key="6">
    <source>
        <dbReference type="Proteomes" id="UP000006072"/>
    </source>
</evidence>
<dbReference type="Gene3D" id="3.30.1160.10">
    <property type="entry name" value="Cyanate lyase, C-terminal domain"/>
    <property type="match status" value="1"/>
</dbReference>
<accession>K0UK16</accession>
<dbReference type="SMART" id="SM01116">
    <property type="entry name" value="Cyanate_lyase"/>
    <property type="match status" value="1"/>
</dbReference>
<dbReference type="Pfam" id="PF02560">
    <property type="entry name" value="Cyanate_lyase"/>
    <property type="match status" value="1"/>
</dbReference>
<comment type="caution">
    <text evidence="5">The sequence shown here is derived from an EMBL/GenBank/DDBJ whole genome shotgun (WGS) entry which is preliminary data.</text>
</comment>
<dbReference type="InterPro" id="IPR008076">
    <property type="entry name" value="Cyanase"/>
</dbReference>
<dbReference type="HOGENOM" id="CLU_103452_1_1_11"/>
<comment type="function">
    <text evidence="1 3">Catalyzes the reaction of cyanate with bicarbonate to produce ammonia and carbon dioxide.</text>
</comment>
<dbReference type="PATRIC" id="fig|1194972.3.peg.3695"/>
<dbReference type="EMBL" id="ALQA01000042">
    <property type="protein sequence ID" value="EJZ07497.1"/>
    <property type="molecule type" value="Genomic_DNA"/>
</dbReference>
<protein>
    <recommendedName>
        <fullName evidence="3">Cyanate hydratase</fullName>
        <shortName evidence="3">Cyanase</shortName>
        <ecNumber evidence="3">4.2.1.104</ecNumber>
    </recommendedName>
    <alternativeName>
        <fullName evidence="3">Cyanate hydrolase</fullName>
    </alternativeName>
    <alternativeName>
        <fullName evidence="3">Cyanate lyase</fullName>
    </alternativeName>
</protein>
<keyword evidence="6" id="KW-1185">Reference proteome</keyword>
<dbReference type="EC" id="4.2.1.104" evidence="3"/>
<dbReference type="InterPro" id="IPR003712">
    <property type="entry name" value="Cyanate_lyase_C"/>
</dbReference>
<dbReference type="GO" id="GO:0008824">
    <property type="term" value="F:cyanate hydratase activity"/>
    <property type="evidence" value="ECO:0007669"/>
    <property type="project" value="UniProtKB-UniRule"/>
</dbReference>
<feature type="active site" evidence="3">
    <location>
        <position position="144"/>
    </location>
</feature>
<evidence type="ECO:0000313" key="5">
    <source>
        <dbReference type="EMBL" id="EJZ07497.1"/>
    </source>
</evidence>
<dbReference type="AlphaFoldDB" id="K0UK16"/>
<dbReference type="PRINTS" id="PR01693">
    <property type="entry name" value="CYANASE"/>
</dbReference>
<dbReference type="Proteomes" id="UP000006072">
    <property type="component" value="Unassembled WGS sequence"/>
</dbReference>
<dbReference type="CDD" id="cd00559">
    <property type="entry name" value="Cyanase_C"/>
    <property type="match status" value="1"/>
</dbReference>
<comment type="similarity">
    <text evidence="3">Belongs to the cyanase family.</text>
</comment>
<dbReference type="InterPro" id="IPR010982">
    <property type="entry name" value="Lambda_DNA-bd_dom_sf"/>
</dbReference>
<keyword evidence="2 3" id="KW-0456">Lyase</keyword>
<dbReference type="InterPro" id="IPR048564">
    <property type="entry name" value="CYNS_N"/>
</dbReference>
<dbReference type="Pfam" id="PF21291">
    <property type="entry name" value="CYNS_N"/>
    <property type="match status" value="1"/>
</dbReference>
<dbReference type="Gene3D" id="1.10.260.40">
    <property type="entry name" value="lambda repressor-like DNA-binding domains"/>
    <property type="match status" value="1"/>
</dbReference>
<dbReference type="SUPFAM" id="SSF55234">
    <property type="entry name" value="Cyanase C-terminal domain"/>
    <property type="match status" value="1"/>
</dbReference>
<evidence type="ECO:0000259" key="4">
    <source>
        <dbReference type="SMART" id="SM01116"/>
    </source>
</evidence>
<gene>
    <name evidence="3" type="primary">cynS</name>
    <name evidence="5" type="ORF">MVAC_18540</name>
</gene>
<dbReference type="PANTHER" id="PTHR34186">
    <property type="entry name" value="CYANATE HYDRATASE"/>
    <property type="match status" value="1"/>
</dbReference>
<evidence type="ECO:0000256" key="1">
    <source>
        <dbReference type="ARBA" id="ARBA00003561"/>
    </source>
</evidence>
<evidence type="ECO:0000256" key="3">
    <source>
        <dbReference type="HAMAP-Rule" id="MF_00535"/>
    </source>
</evidence>
<dbReference type="SUPFAM" id="SSF47413">
    <property type="entry name" value="lambda repressor-like DNA-binding domains"/>
    <property type="match status" value="1"/>
</dbReference>
<feature type="domain" description="Cyanate lyase C-terminal" evidence="4">
    <location>
        <begin position="131"/>
        <end position="202"/>
    </location>
</feature>